<reference evidence="3" key="1">
    <citation type="journal article" date="2023" name="Science">
        <title>Genome structures resolve the early diversification of teleost fishes.</title>
        <authorList>
            <person name="Parey E."/>
            <person name="Louis A."/>
            <person name="Montfort J."/>
            <person name="Bouchez O."/>
            <person name="Roques C."/>
            <person name="Iampietro C."/>
            <person name="Lluch J."/>
            <person name="Castinel A."/>
            <person name="Donnadieu C."/>
            <person name="Desvignes T."/>
            <person name="Floi Bucao C."/>
            <person name="Jouanno E."/>
            <person name="Wen M."/>
            <person name="Mejri S."/>
            <person name="Dirks R."/>
            <person name="Jansen H."/>
            <person name="Henkel C."/>
            <person name="Chen W.J."/>
            <person name="Zahm M."/>
            <person name="Cabau C."/>
            <person name="Klopp C."/>
            <person name="Thompson A.W."/>
            <person name="Robinson-Rechavi M."/>
            <person name="Braasch I."/>
            <person name="Lecointre G."/>
            <person name="Bobe J."/>
            <person name="Postlethwait J.H."/>
            <person name="Berthelot C."/>
            <person name="Roest Crollius H."/>
            <person name="Guiguen Y."/>
        </authorList>
    </citation>
    <scope>NUCLEOTIDE SEQUENCE</scope>
    <source>
        <strain evidence="3">NC1722</strain>
    </source>
</reference>
<evidence type="ECO:0000259" key="2">
    <source>
        <dbReference type="Pfam" id="PF14923"/>
    </source>
</evidence>
<comment type="caution">
    <text evidence="3">The sequence shown here is derived from an EMBL/GenBank/DDBJ whole genome shotgun (WGS) entry which is preliminary data.</text>
</comment>
<evidence type="ECO:0000313" key="3">
    <source>
        <dbReference type="EMBL" id="KAJ8367651.1"/>
    </source>
</evidence>
<dbReference type="AlphaFoldDB" id="A0AAD7R890"/>
<name>A0AAD7R890_9TELE</name>
<feature type="signal peptide" evidence="1">
    <location>
        <begin position="1"/>
        <end position="22"/>
    </location>
</feature>
<dbReference type="PANTHER" id="PTHR21436:SF2">
    <property type="entry name" value="COILED-COIL DOMAIN-CONTAINING PROTEIN 142"/>
    <property type="match status" value="1"/>
</dbReference>
<dbReference type="EMBL" id="JAINUG010000461">
    <property type="protein sequence ID" value="KAJ8367651.1"/>
    <property type="molecule type" value="Genomic_DNA"/>
</dbReference>
<organism evidence="3 4">
    <name type="scientific">Aldrovandia affinis</name>
    <dbReference type="NCBI Taxonomy" id="143900"/>
    <lineage>
        <taxon>Eukaryota</taxon>
        <taxon>Metazoa</taxon>
        <taxon>Chordata</taxon>
        <taxon>Craniata</taxon>
        <taxon>Vertebrata</taxon>
        <taxon>Euteleostomi</taxon>
        <taxon>Actinopterygii</taxon>
        <taxon>Neopterygii</taxon>
        <taxon>Teleostei</taxon>
        <taxon>Notacanthiformes</taxon>
        <taxon>Halosauridae</taxon>
        <taxon>Aldrovandia</taxon>
    </lineage>
</organism>
<keyword evidence="1" id="KW-0732">Signal</keyword>
<dbReference type="InterPro" id="IPR055350">
    <property type="entry name" value="CCDC142_C"/>
</dbReference>
<sequence>MSKAYQFLCSWALNKFLLVTLGDLKVLKAAVERLALQVEALGVDGAEVLSPVEWQVAQLSRAVADLQEFSALVLRIFSRDCKKMAVEIFEQTMPSGKHWRVTCKSELPSSPSEYAACAARSVIGQVLEGVQPLPDEARIPALTEAMTAFMEAWLEHILKHKIKFSLQGALQLKQDFDLIRSLIQSEEYRLSEEMHQRLLSLHVFQQVDSAIVCLLQQPVAKPYTPSRGWEPFRRCCPNSSSLVDPGAGSLSSLESMDMQAARNQALTAAEESLGPRRPAAPLQPYLAVSQQEWLALRIHSSVRWKLPGLRCLSKSAH</sequence>
<gene>
    <name evidence="3" type="ORF">AAFF_G00313810</name>
</gene>
<protein>
    <recommendedName>
        <fullName evidence="2">Coiled-coil protein 142 C-terminal domain-containing protein</fullName>
    </recommendedName>
</protein>
<proteinExistence type="predicted"/>
<dbReference type="PANTHER" id="PTHR21436">
    <property type="entry name" value="COILED-COIL DOMAIN-CONTAINING PROTEIN 142"/>
    <property type="match status" value="1"/>
</dbReference>
<evidence type="ECO:0000256" key="1">
    <source>
        <dbReference type="SAM" id="SignalP"/>
    </source>
</evidence>
<evidence type="ECO:0000313" key="4">
    <source>
        <dbReference type="Proteomes" id="UP001221898"/>
    </source>
</evidence>
<keyword evidence="4" id="KW-1185">Reference proteome</keyword>
<accession>A0AAD7R890</accession>
<dbReference type="Proteomes" id="UP001221898">
    <property type="component" value="Unassembled WGS sequence"/>
</dbReference>
<feature type="chain" id="PRO_5041960672" description="Coiled-coil protein 142 C-terminal domain-containing protein" evidence="1">
    <location>
        <begin position="23"/>
        <end position="317"/>
    </location>
</feature>
<feature type="domain" description="Coiled-coil protein 142 C-terminal" evidence="2">
    <location>
        <begin position="1"/>
        <end position="294"/>
    </location>
</feature>
<dbReference type="InterPro" id="IPR026700">
    <property type="entry name" value="CCDC142"/>
</dbReference>
<dbReference type="Pfam" id="PF14923">
    <property type="entry name" value="CCDC142"/>
    <property type="match status" value="1"/>
</dbReference>